<keyword evidence="2" id="KW-0143">Chaperone</keyword>
<dbReference type="InterPro" id="IPR004127">
    <property type="entry name" value="Prefoldin_subunit_alpha"/>
</dbReference>
<dbReference type="NCBIfam" id="TIGR00293">
    <property type="entry name" value="prefoldin subunit alpha"/>
    <property type="match status" value="1"/>
</dbReference>
<dbReference type="GO" id="GO:1990115">
    <property type="term" value="P:RNA polymerase III assembly"/>
    <property type="evidence" value="ECO:0007669"/>
    <property type="project" value="TreeGrafter"/>
</dbReference>
<dbReference type="SUPFAM" id="SSF46579">
    <property type="entry name" value="Prefoldin"/>
    <property type="match status" value="1"/>
</dbReference>
<dbReference type="GO" id="GO:0005737">
    <property type="term" value="C:cytoplasm"/>
    <property type="evidence" value="ECO:0007669"/>
    <property type="project" value="TreeGrafter"/>
</dbReference>
<keyword evidence="3" id="KW-0175">Coiled coil</keyword>
<dbReference type="GO" id="GO:0051082">
    <property type="term" value="F:unfolded protein binding"/>
    <property type="evidence" value="ECO:0007669"/>
    <property type="project" value="InterPro"/>
</dbReference>
<evidence type="ECO:0000256" key="3">
    <source>
        <dbReference type="SAM" id="Coils"/>
    </source>
</evidence>
<protein>
    <recommendedName>
        <fullName evidence="7">Prefoldin subunit 5</fullName>
    </recommendedName>
</protein>
<dbReference type="Pfam" id="PF02996">
    <property type="entry name" value="Prefoldin"/>
    <property type="match status" value="1"/>
</dbReference>
<comment type="caution">
    <text evidence="5">The sequence shown here is derived from an EMBL/GenBank/DDBJ whole genome shotgun (WGS) entry which is preliminary data.</text>
</comment>
<dbReference type="InterPro" id="IPR009053">
    <property type="entry name" value="Prefoldin"/>
</dbReference>
<gene>
    <name evidence="4" type="ORF">A7U60_g5625</name>
    <name evidence="5" type="ORF">A7U60_g5628</name>
</gene>
<dbReference type="CDD" id="cd23157">
    <property type="entry name" value="Prefoldin_5"/>
    <property type="match status" value="1"/>
</dbReference>
<dbReference type="EMBL" id="LNZH02000193">
    <property type="protein sequence ID" value="OCB87299.1"/>
    <property type="molecule type" value="Genomic_DNA"/>
</dbReference>
<feature type="coiled-coil region" evidence="3">
    <location>
        <begin position="105"/>
        <end position="132"/>
    </location>
</feature>
<proteinExistence type="inferred from homology"/>
<accession>A0A9Q5HWS6</accession>
<dbReference type="PANTHER" id="PTHR12674:SF2">
    <property type="entry name" value="PREFOLDIN SUBUNIT 5"/>
    <property type="match status" value="1"/>
</dbReference>
<evidence type="ECO:0000256" key="2">
    <source>
        <dbReference type="ARBA" id="ARBA00023186"/>
    </source>
</evidence>
<dbReference type="GO" id="GO:1990113">
    <property type="term" value="P:RNA polymerase I assembly"/>
    <property type="evidence" value="ECO:0007669"/>
    <property type="project" value="TreeGrafter"/>
</dbReference>
<evidence type="ECO:0000256" key="1">
    <source>
        <dbReference type="ARBA" id="ARBA00010048"/>
    </source>
</evidence>
<dbReference type="EMBL" id="LNZH02000193">
    <property type="protein sequence ID" value="OCB87296.1"/>
    <property type="molecule type" value="Genomic_DNA"/>
</dbReference>
<dbReference type="Proteomes" id="UP000757232">
    <property type="component" value="Unassembled WGS sequence"/>
</dbReference>
<dbReference type="GO" id="GO:0016272">
    <property type="term" value="C:prefoldin complex"/>
    <property type="evidence" value="ECO:0007669"/>
    <property type="project" value="InterPro"/>
</dbReference>
<evidence type="ECO:0000313" key="4">
    <source>
        <dbReference type="EMBL" id="OCB87296.1"/>
    </source>
</evidence>
<organism evidence="5 6">
    <name type="scientific">Sanghuangporus baumii</name>
    <name type="common">Phellinus baumii</name>
    <dbReference type="NCBI Taxonomy" id="108892"/>
    <lineage>
        <taxon>Eukaryota</taxon>
        <taxon>Fungi</taxon>
        <taxon>Dikarya</taxon>
        <taxon>Basidiomycota</taxon>
        <taxon>Agaricomycotina</taxon>
        <taxon>Agaricomycetes</taxon>
        <taxon>Hymenochaetales</taxon>
        <taxon>Hymenochaetaceae</taxon>
        <taxon>Sanghuangporus</taxon>
    </lineage>
</organism>
<sequence>MSGQGQPQTINVADLDAPQLLDVRRQLEEELSHLTSSFQQLKVAQAKFKACLSNVGEVNPNNAGRTILVPLTNSLYVPGKLTDTENVIVDVGTGYYVKRSRADALNHYSSKVDFIREKLDSLQETVTKKQDNLQYVVNLLVVKESELARGAGGSTAAASSS</sequence>
<comment type="similarity">
    <text evidence="1">Belongs to the prefoldin subunit alpha family.</text>
</comment>
<dbReference type="InterPro" id="IPR011599">
    <property type="entry name" value="PFD_alpha_archaea"/>
</dbReference>
<dbReference type="GO" id="GO:1990114">
    <property type="term" value="P:RNA polymerase II core complex assembly"/>
    <property type="evidence" value="ECO:0007669"/>
    <property type="project" value="TreeGrafter"/>
</dbReference>
<evidence type="ECO:0008006" key="7">
    <source>
        <dbReference type="Google" id="ProtNLM"/>
    </source>
</evidence>
<dbReference type="Gene3D" id="1.10.287.370">
    <property type="match status" value="1"/>
</dbReference>
<dbReference type="OrthoDB" id="10267474at2759"/>
<dbReference type="AlphaFoldDB" id="A0A9Q5HWS6"/>
<evidence type="ECO:0000313" key="5">
    <source>
        <dbReference type="EMBL" id="OCB87299.1"/>
    </source>
</evidence>
<evidence type="ECO:0000313" key="6">
    <source>
        <dbReference type="Proteomes" id="UP000757232"/>
    </source>
</evidence>
<reference evidence="5" key="1">
    <citation type="submission" date="2016-06" db="EMBL/GenBank/DDBJ databases">
        <title>Draft Genome sequence of the fungus Inonotus baumii.</title>
        <authorList>
            <person name="Zhu H."/>
            <person name="Lin W."/>
        </authorList>
    </citation>
    <scope>NUCLEOTIDE SEQUENCE</scope>
    <source>
        <strain evidence="5">821</strain>
    </source>
</reference>
<dbReference type="FunFam" id="1.10.287.370:FF:000004">
    <property type="entry name" value="Probable prefoldin subunit 5"/>
    <property type="match status" value="1"/>
</dbReference>
<keyword evidence="6" id="KW-1185">Reference proteome</keyword>
<name>A0A9Q5HWS6_SANBA</name>
<dbReference type="GO" id="GO:0006457">
    <property type="term" value="P:protein folding"/>
    <property type="evidence" value="ECO:0007669"/>
    <property type="project" value="InterPro"/>
</dbReference>
<dbReference type="PANTHER" id="PTHR12674">
    <property type="entry name" value="PREFOLDIN SUBUNIT 5"/>
    <property type="match status" value="1"/>
</dbReference>